<reference evidence="5" key="1">
    <citation type="submission" date="2025-08" db="UniProtKB">
        <authorList>
            <consortium name="RefSeq"/>
        </authorList>
    </citation>
    <scope>IDENTIFICATION</scope>
</reference>
<dbReference type="InterPro" id="IPR013087">
    <property type="entry name" value="Znf_C2H2_type"/>
</dbReference>
<feature type="region of interest" description="Disordered" evidence="2">
    <location>
        <begin position="1"/>
        <end position="50"/>
    </location>
</feature>
<feature type="compositionally biased region" description="Gly residues" evidence="2">
    <location>
        <begin position="680"/>
        <end position="692"/>
    </location>
</feature>
<dbReference type="AlphaFoldDB" id="A0A6P6RU22"/>
<protein>
    <submittedName>
        <fullName evidence="5">Uncharacterized protein LOC34624251</fullName>
    </submittedName>
</protein>
<accession>A0A6P6RU22</accession>
<feature type="compositionally biased region" description="Polar residues" evidence="2">
    <location>
        <begin position="248"/>
        <end position="261"/>
    </location>
</feature>
<feature type="domain" description="C2H2-type" evidence="3">
    <location>
        <begin position="389"/>
        <end position="417"/>
    </location>
</feature>
<sequence>MAMTSDPYAGAHAPAAAAIRPAAAAPAAAPGVFSKPRHAPPPDSVDSRRAPAFRCVSAETCGGSPSGFGTGCDETFASTGKPSPNAAAGVLIVTADPTAATNARHASRVDAVQPLTPPAGAELPWHALVHAETGLNQPCFSAGAAPASCSPQAVPSSPPARLRVPPSRLLAGQGKAPTGGPLPERGSVSRAPKEETPPRPSSAGAPPSPSLETGAPRNAAEARSPSPPRGGGPPGAEALEADEPGKSPSVTSESASEGSCSNEEELLAAAAAAAAAIPAKTAAELLRAPVLPLRIEGMHAVGAPQLLQSRRHAQRFECPLCAPAAWTPDLYLRNYKHYVSYHWRRRRYLGAFVCFPCRLGPQQAEGPYSGGAPGGGPRRGALPAPLCHYHCAICPYVDSSFSSLKRHVKQVHPGSAADPKLAALRQDFQTPACDPRADYWIELVPAPLEERFPDSGSLEGVSRGSDSSEGLLPLEKRARGMRCCAATQRAESVALLEEAARHSLPQAETADGCNLADGLLRLESGEGDDASEQSRRRVAFGRRVRVRLVDKEISIMEQLGAMMGPVFGSVLTRDAVEGPQPQRGGPPPSMRPLTAPAEDFSSRILAEPLAPGGGAPSPSASSAALRVPPRKKHRTNSRLPGAERDGVDGEVQTVQLLPGSKCDAGGRKGEITGSVAGRRGPSGRGGRKGGGVEAPAEGGEKGGSVGIWAGGRVAPTATQEAERAAT</sequence>
<dbReference type="GeneID" id="34624251"/>
<feature type="compositionally biased region" description="Low complexity" evidence="2">
    <location>
        <begin position="607"/>
        <end position="625"/>
    </location>
</feature>
<proteinExistence type="predicted"/>
<keyword evidence="1" id="KW-0479">Metal-binding</keyword>
<evidence type="ECO:0000256" key="2">
    <source>
        <dbReference type="SAM" id="MobiDB-lite"/>
    </source>
</evidence>
<dbReference type="Proteomes" id="UP000515125">
    <property type="component" value="Unplaced"/>
</dbReference>
<dbReference type="RefSeq" id="XP_026191331.1">
    <property type="nucleotide sequence ID" value="XM_026335546.1"/>
</dbReference>
<evidence type="ECO:0000259" key="3">
    <source>
        <dbReference type="PROSITE" id="PS50157"/>
    </source>
</evidence>
<evidence type="ECO:0000256" key="1">
    <source>
        <dbReference type="PROSITE-ProRule" id="PRU00042"/>
    </source>
</evidence>
<feature type="region of interest" description="Disordered" evidence="2">
    <location>
        <begin position="143"/>
        <end position="262"/>
    </location>
</feature>
<gene>
    <name evidence="5" type="primary">LOC34624251</name>
</gene>
<dbReference type="OrthoDB" id="349377at2759"/>
<organism evidence="4 5">
    <name type="scientific">Cyclospora cayetanensis</name>
    <dbReference type="NCBI Taxonomy" id="88456"/>
    <lineage>
        <taxon>Eukaryota</taxon>
        <taxon>Sar</taxon>
        <taxon>Alveolata</taxon>
        <taxon>Apicomplexa</taxon>
        <taxon>Conoidasida</taxon>
        <taxon>Coccidia</taxon>
        <taxon>Eucoccidiorida</taxon>
        <taxon>Eimeriorina</taxon>
        <taxon>Eimeriidae</taxon>
        <taxon>Cyclospora</taxon>
    </lineage>
</organism>
<evidence type="ECO:0000313" key="4">
    <source>
        <dbReference type="Proteomes" id="UP000515125"/>
    </source>
</evidence>
<keyword evidence="4" id="KW-1185">Reference proteome</keyword>
<feature type="region of interest" description="Disordered" evidence="2">
    <location>
        <begin position="576"/>
        <end position="595"/>
    </location>
</feature>
<keyword evidence="1" id="KW-0863">Zinc-finger</keyword>
<evidence type="ECO:0000313" key="5">
    <source>
        <dbReference type="RefSeq" id="XP_026191331.1"/>
    </source>
</evidence>
<dbReference type="GO" id="GO:0008270">
    <property type="term" value="F:zinc ion binding"/>
    <property type="evidence" value="ECO:0007669"/>
    <property type="project" value="UniProtKB-KW"/>
</dbReference>
<name>A0A6P6RU22_9EIME</name>
<feature type="region of interest" description="Disordered" evidence="2">
    <location>
        <begin position="607"/>
        <end position="726"/>
    </location>
</feature>
<keyword evidence="1" id="KW-0862">Zinc</keyword>
<dbReference type="PROSITE" id="PS50157">
    <property type="entry name" value="ZINC_FINGER_C2H2_2"/>
    <property type="match status" value="1"/>
</dbReference>
<feature type="compositionally biased region" description="Low complexity" evidence="2">
    <location>
        <begin position="7"/>
        <end position="30"/>
    </location>
</feature>